<dbReference type="SUPFAM" id="SSF53335">
    <property type="entry name" value="S-adenosyl-L-methionine-dependent methyltransferases"/>
    <property type="match status" value="1"/>
</dbReference>
<dbReference type="InterPro" id="IPR019410">
    <property type="entry name" value="Methyltransf_16"/>
</dbReference>
<sequence>MGLELLLRVVPARSEKRLVALLAESFSGVPSVEQDADALASELWLDGLLYAAPLRGEPFISFERPPLPTPLVIRQDESAKDRLGTSEDATGGLVWPSAHALSAHLCARPELVRGRRVVELGAGTGLVGLVAAALGAEEVVLTDLPSALPLLQDPPECDAERQRLWRPRAHGDAQLGRRRGGGCAAEPRWPLPRGHRVRDRVSARRGHVCGPGRDDVAACGGRRYLPLRVRVSRRSVGRL</sequence>
<evidence type="ECO:0000313" key="1">
    <source>
        <dbReference type="EMBL" id="CAK0826740.1"/>
    </source>
</evidence>
<dbReference type="Proteomes" id="UP001189429">
    <property type="component" value="Unassembled WGS sequence"/>
</dbReference>
<name>A0ABN9S6Y9_9DINO</name>
<reference evidence="1" key="1">
    <citation type="submission" date="2023-10" db="EMBL/GenBank/DDBJ databases">
        <authorList>
            <person name="Chen Y."/>
            <person name="Shah S."/>
            <person name="Dougan E. K."/>
            <person name="Thang M."/>
            <person name="Chan C."/>
        </authorList>
    </citation>
    <scope>NUCLEOTIDE SEQUENCE [LARGE SCALE GENOMIC DNA]</scope>
</reference>
<gene>
    <name evidence="1" type="ORF">PCOR1329_LOCUS26458</name>
</gene>
<dbReference type="PANTHER" id="PTHR14614:SF132">
    <property type="entry name" value="PROTEIN-LYSINE METHYLTRANSFERASE C42C1.13"/>
    <property type="match status" value="1"/>
</dbReference>
<dbReference type="Pfam" id="PF10294">
    <property type="entry name" value="Methyltransf_16"/>
    <property type="match status" value="1"/>
</dbReference>
<evidence type="ECO:0000313" key="2">
    <source>
        <dbReference type="Proteomes" id="UP001189429"/>
    </source>
</evidence>
<dbReference type="PANTHER" id="PTHR14614">
    <property type="entry name" value="HEPATOCELLULAR CARCINOMA-ASSOCIATED ANTIGEN"/>
    <property type="match status" value="1"/>
</dbReference>
<accession>A0ABN9S6Y9</accession>
<dbReference type="InterPro" id="IPR029063">
    <property type="entry name" value="SAM-dependent_MTases_sf"/>
</dbReference>
<organism evidence="1 2">
    <name type="scientific">Prorocentrum cordatum</name>
    <dbReference type="NCBI Taxonomy" id="2364126"/>
    <lineage>
        <taxon>Eukaryota</taxon>
        <taxon>Sar</taxon>
        <taxon>Alveolata</taxon>
        <taxon>Dinophyceae</taxon>
        <taxon>Prorocentrales</taxon>
        <taxon>Prorocentraceae</taxon>
        <taxon>Prorocentrum</taxon>
    </lineage>
</organism>
<proteinExistence type="predicted"/>
<dbReference type="Gene3D" id="3.40.50.150">
    <property type="entry name" value="Vaccinia Virus protein VP39"/>
    <property type="match status" value="1"/>
</dbReference>
<protein>
    <recommendedName>
        <fullName evidence="3">Calmodulin-lysine N-methyltransferase</fullName>
    </recommendedName>
</protein>
<evidence type="ECO:0008006" key="3">
    <source>
        <dbReference type="Google" id="ProtNLM"/>
    </source>
</evidence>
<keyword evidence="2" id="KW-1185">Reference proteome</keyword>
<dbReference type="EMBL" id="CAUYUJ010009424">
    <property type="protein sequence ID" value="CAK0826740.1"/>
    <property type="molecule type" value="Genomic_DNA"/>
</dbReference>
<comment type="caution">
    <text evidence="1">The sequence shown here is derived from an EMBL/GenBank/DDBJ whole genome shotgun (WGS) entry which is preliminary data.</text>
</comment>